<keyword evidence="2" id="KW-1185">Reference proteome</keyword>
<dbReference type="InterPro" id="IPR001227">
    <property type="entry name" value="Ac_transferase_dom_sf"/>
</dbReference>
<organism evidence="1 2">
    <name type="scientific">Nannocystis bainbridge</name>
    <dbReference type="NCBI Taxonomy" id="2995303"/>
    <lineage>
        <taxon>Bacteria</taxon>
        <taxon>Pseudomonadati</taxon>
        <taxon>Myxococcota</taxon>
        <taxon>Polyangia</taxon>
        <taxon>Nannocystales</taxon>
        <taxon>Nannocystaceae</taxon>
        <taxon>Nannocystis</taxon>
    </lineage>
</organism>
<proteinExistence type="predicted"/>
<dbReference type="InterPro" id="IPR016035">
    <property type="entry name" value="Acyl_Trfase/lysoPLipase"/>
</dbReference>
<dbReference type="SUPFAM" id="SSF52151">
    <property type="entry name" value="FabD/lysophospholipase-like"/>
    <property type="match status" value="1"/>
</dbReference>
<comment type="caution">
    <text evidence="1">The sequence shown here is derived from an EMBL/GenBank/DDBJ whole genome shotgun (WGS) entry which is preliminary data.</text>
</comment>
<name>A0ABT5E6S5_9BACT</name>
<evidence type="ECO:0000313" key="2">
    <source>
        <dbReference type="Proteomes" id="UP001221686"/>
    </source>
</evidence>
<evidence type="ECO:0000313" key="1">
    <source>
        <dbReference type="EMBL" id="MDC0721123.1"/>
    </source>
</evidence>
<sequence>MMAPIREAYLARVAAVQRRPPGLPVLSCVTGTWLTDAEATDPSYWADHLCGTVTLTAALGTLLADPSRVFVEVGRADRCAASCAVTRSPTSRRSR</sequence>
<accession>A0ABT5E6S5</accession>
<dbReference type="EMBL" id="JAQNDL010000003">
    <property type="protein sequence ID" value="MDC0721123.1"/>
    <property type="molecule type" value="Genomic_DNA"/>
</dbReference>
<dbReference type="RefSeq" id="WP_272089625.1">
    <property type="nucleotide sequence ID" value="NZ_JAQNDL010000003.1"/>
</dbReference>
<protein>
    <submittedName>
        <fullName evidence="1">Uncharacterized protein</fullName>
    </submittedName>
</protein>
<reference evidence="1 2" key="1">
    <citation type="submission" date="2022-11" db="EMBL/GenBank/DDBJ databases">
        <title>Minimal conservation of predation-associated metabolite biosynthetic gene clusters underscores biosynthetic potential of Myxococcota including descriptions for ten novel species: Archangium lansinium sp. nov., Myxococcus landrumus sp. nov., Nannocystis bai.</title>
        <authorList>
            <person name="Ahearne A."/>
            <person name="Stevens C."/>
            <person name="Dowd S."/>
        </authorList>
    </citation>
    <scope>NUCLEOTIDE SEQUENCE [LARGE SCALE GENOMIC DNA]</scope>
    <source>
        <strain evidence="1 2">BB15-2</strain>
    </source>
</reference>
<gene>
    <name evidence="1" type="ORF">POL25_29720</name>
</gene>
<dbReference type="Gene3D" id="3.40.366.10">
    <property type="entry name" value="Malonyl-Coenzyme A Acyl Carrier Protein, domain 2"/>
    <property type="match status" value="1"/>
</dbReference>
<dbReference type="Proteomes" id="UP001221686">
    <property type="component" value="Unassembled WGS sequence"/>
</dbReference>